<evidence type="ECO:0000256" key="3">
    <source>
        <dbReference type="ARBA" id="ARBA00022475"/>
    </source>
</evidence>
<sequence>MIEDIVNSSALLLVLLNPFLMSIYLMDLIQKFDLRTFSIYLLRGTLISAIVFITFAWTGETVFQKILQVRFESFIIFGGIIFLIIGLRFFFGGSDAIGQLRGQPRGVAITIAMPYMIGPGTVSASVIAGSRLSPLFSALSILMALFITVISIIIMKWLHDYVRKQNEAIVERYIDIAGRTSALIIGTFAIDMIMRGIEEWFQLDLNT</sequence>
<organism evidence="8 9">
    <name type="scientific">Lyngbya aestuarii BL J</name>
    <dbReference type="NCBI Taxonomy" id="1348334"/>
    <lineage>
        <taxon>Bacteria</taxon>
        <taxon>Bacillati</taxon>
        <taxon>Cyanobacteriota</taxon>
        <taxon>Cyanophyceae</taxon>
        <taxon>Oscillatoriophycideae</taxon>
        <taxon>Oscillatoriales</taxon>
        <taxon>Microcoleaceae</taxon>
        <taxon>Lyngbya</taxon>
    </lineage>
</organism>
<evidence type="ECO:0000256" key="2">
    <source>
        <dbReference type="ARBA" id="ARBA00009784"/>
    </source>
</evidence>
<evidence type="ECO:0000313" key="8">
    <source>
        <dbReference type="EMBL" id="ERT09249.1"/>
    </source>
</evidence>
<proteinExistence type="inferred from homology"/>
<dbReference type="RefSeq" id="WP_023064476.1">
    <property type="nucleotide sequence ID" value="NZ_AUZM01000004.1"/>
</dbReference>
<feature type="transmembrane region" description="Helical" evidence="7">
    <location>
        <begin position="6"/>
        <end position="25"/>
    </location>
</feature>
<dbReference type="AlphaFoldDB" id="U7QMP4"/>
<dbReference type="PATRIC" id="fig|1348334.3.peg.768"/>
<dbReference type="GO" id="GO:0005886">
    <property type="term" value="C:plasma membrane"/>
    <property type="evidence" value="ECO:0007669"/>
    <property type="project" value="UniProtKB-SubCell"/>
</dbReference>
<comment type="caution">
    <text evidence="8">The sequence shown here is derived from an EMBL/GenBank/DDBJ whole genome shotgun (WGS) entry which is preliminary data.</text>
</comment>
<keyword evidence="5 7" id="KW-1133">Transmembrane helix</keyword>
<feature type="transmembrane region" description="Helical" evidence="7">
    <location>
        <begin position="107"/>
        <end position="129"/>
    </location>
</feature>
<keyword evidence="6 7" id="KW-0472">Membrane</keyword>
<evidence type="ECO:0000256" key="7">
    <source>
        <dbReference type="RuleBase" id="RU362048"/>
    </source>
</evidence>
<dbReference type="PANTHER" id="PTHR33508:SF1">
    <property type="entry name" value="UPF0056 MEMBRANE PROTEIN YHCE"/>
    <property type="match status" value="1"/>
</dbReference>
<dbReference type="EMBL" id="AUZM01000004">
    <property type="protein sequence ID" value="ERT09249.1"/>
    <property type="molecule type" value="Genomic_DNA"/>
</dbReference>
<evidence type="ECO:0000256" key="6">
    <source>
        <dbReference type="ARBA" id="ARBA00023136"/>
    </source>
</evidence>
<feature type="transmembrane region" description="Helical" evidence="7">
    <location>
        <begin position="37"/>
        <end position="59"/>
    </location>
</feature>
<name>U7QMP4_9CYAN</name>
<feature type="transmembrane region" description="Helical" evidence="7">
    <location>
        <begin position="71"/>
        <end position="91"/>
    </location>
</feature>
<dbReference type="PANTHER" id="PTHR33508">
    <property type="entry name" value="UPF0056 MEMBRANE PROTEIN YHCE"/>
    <property type="match status" value="1"/>
</dbReference>
<comment type="caution">
    <text evidence="7">Lacks conserved residue(s) required for the propagation of feature annotation.</text>
</comment>
<evidence type="ECO:0000256" key="5">
    <source>
        <dbReference type="ARBA" id="ARBA00022989"/>
    </source>
</evidence>
<keyword evidence="3" id="KW-1003">Cell membrane</keyword>
<evidence type="ECO:0000313" key="9">
    <source>
        <dbReference type="Proteomes" id="UP000017127"/>
    </source>
</evidence>
<evidence type="ECO:0000256" key="4">
    <source>
        <dbReference type="ARBA" id="ARBA00022692"/>
    </source>
</evidence>
<dbReference type="Proteomes" id="UP000017127">
    <property type="component" value="Unassembled WGS sequence"/>
</dbReference>
<gene>
    <name evidence="8" type="ORF">M595_0782</name>
</gene>
<reference evidence="8 9" key="1">
    <citation type="journal article" date="2013" name="Front. Microbiol.">
        <title>Comparative genomic analyses of the cyanobacterium, Lyngbya aestuarii BL J, a powerful hydrogen producer.</title>
        <authorList>
            <person name="Kothari A."/>
            <person name="Vaughn M."/>
            <person name="Garcia-Pichel F."/>
        </authorList>
    </citation>
    <scope>NUCLEOTIDE SEQUENCE [LARGE SCALE GENOMIC DNA]</scope>
    <source>
        <strain evidence="8 9">BL J</strain>
    </source>
</reference>
<keyword evidence="4 7" id="KW-0812">Transmembrane</keyword>
<feature type="transmembrane region" description="Helical" evidence="7">
    <location>
        <begin position="135"/>
        <end position="155"/>
    </location>
</feature>
<dbReference type="InterPro" id="IPR002771">
    <property type="entry name" value="Multi_antbiot-R_MarC"/>
</dbReference>
<accession>U7QMP4</accession>
<keyword evidence="9" id="KW-1185">Reference proteome</keyword>
<evidence type="ECO:0000256" key="1">
    <source>
        <dbReference type="ARBA" id="ARBA00004651"/>
    </source>
</evidence>
<comment type="similarity">
    <text evidence="2 7">Belongs to the UPF0056 (MarC) family.</text>
</comment>
<dbReference type="OrthoDB" id="21094at2"/>
<comment type="subcellular location">
    <subcellularLocation>
        <location evidence="1 7">Cell membrane</location>
        <topology evidence="1 7">Multi-pass membrane protein</topology>
    </subcellularLocation>
</comment>
<dbReference type="Pfam" id="PF01914">
    <property type="entry name" value="MarC"/>
    <property type="match status" value="1"/>
</dbReference>
<protein>
    <recommendedName>
        <fullName evidence="7">UPF0056 membrane protein</fullName>
    </recommendedName>
</protein>